<sequence length="121" mass="13239">MAPLSLLPPTWSFPWSPLLSPLPWQPSPAMAEFPRSTLTPYSPPWTALELHSSLGAFPLCSSSRDARPRSHMDLPVSRPRRARCNAAVSSSSDALRCVALARSGYPPSTCAAPACRRRNPW</sequence>
<name>A0A3L6E7D4_MAIZE</name>
<dbReference type="EMBL" id="NCVQ01000007">
    <property type="protein sequence ID" value="PWZ16842.1"/>
    <property type="molecule type" value="Genomic_DNA"/>
</dbReference>
<gene>
    <name evidence="1" type="ORF">Zm00014a_042348</name>
</gene>
<dbReference type="AlphaFoldDB" id="A0A3L6E7D4"/>
<organism evidence="1">
    <name type="scientific">Zea mays</name>
    <name type="common">Maize</name>
    <dbReference type="NCBI Taxonomy" id="4577"/>
    <lineage>
        <taxon>Eukaryota</taxon>
        <taxon>Viridiplantae</taxon>
        <taxon>Streptophyta</taxon>
        <taxon>Embryophyta</taxon>
        <taxon>Tracheophyta</taxon>
        <taxon>Spermatophyta</taxon>
        <taxon>Magnoliopsida</taxon>
        <taxon>Liliopsida</taxon>
        <taxon>Poales</taxon>
        <taxon>Poaceae</taxon>
        <taxon>PACMAD clade</taxon>
        <taxon>Panicoideae</taxon>
        <taxon>Andropogonodae</taxon>
        <taxon>Andropogoneae</taxon>
        <taxon>Tripsacinae</taxon>
        <taxon>Zea</taxon>
    </lineage>
</organism>
<dbReference type="Proteomes" id="UP000251960">
    <property type="component" value="Chromosome 6"/>
</dbReference>
<protein>
    <submittedName>
        <fullName evidence="1">Uncharacterized protein</fullName>
    </submittedName>
</protein>
<accession>A0A3L6E7D4</accession>
<reference evidence="1" key="1">
    <citation type="journal article" date="2018" name="Nat. Genet.">
        <title>Extensive intraspecific gene order and gene structural variations between Mo17 and other maize genomes.</title>
        <authorList>
            <person name="Sun S."/>
            <person name="Zhou Y."/>
            <person name="Chen J."/>
            <person name="Shi J."/>
            <person name="Zhao H."/>
            <person name="Zhao H."/>
            <person name="Song W."/>
            <person name="Zhang M."/>
            <person name="Cui Y."/>
            <person name="Dong X."/>
            <person name="Liu H."/>
            <person name="Ma X."/>
            <person name="Jiao Y."/>
            <person name="Wang B."/>
            <person name="Wei X."/>
            <person name="Stein J.C."/>
            <person name="Glaubitz J.C."/>
            <person name="Lu F."/>
            <person name="Yu G."/>
            <person name="Liang C."/>
            <person name="Fengler K."/>
            <person name="Li B."/>
            <person name="Rafalski A."/>
            <person name="Schnable P.S."/>
            <person name="Ware D.H."/>
            <person name="Buckler E.S."/>
            <person name="Lai J."/>
        </authorList>
    </citation>
    <scope>NUCLEOTIDE SEQUENCE [LARGE SCALE GENOMIC DNA]</scope>
    <source>
        <tissue evidence="1">Seedling</tissue>
    </source>
</reference>
<evidence type="ECO:0000313" key="1">
    <source>
        <dbReference type="EMBL" id="PWZ16842.1"/>
    </source>
</evidence>
<comment type="caution">
    <text evidence="1">The sequence shown here is derived from an EMBL/GenBank/DDBJ whole genome shotgun (WGS) entry which is preliminary data.</text>
</comment>
<proteinExistence type="predicted"/>